<dbReference type="Proteomes" id="UP000530928">
    <property type="component" value="Unassembled WGS sequence"/>
</dbReference>
<proteinExistence type="predicted"/>
<evidence type="ECO:0000313" key="4">
    <source>
        <dbReference type="Proteomes" id="UP000530928"/>
    </source>
</evidence>
<feature type="transmembrane region" description="Helical" evidence="2">
    <location>
        <begin position="59"/>
        <end position="80"/>
    </location>
</feature>
<evidence type="ECO:0000256" key="2">
    <source>
        <dbReference type="SAM" id="Phobius"/>
    </source>
</evidence>
<keyword evidence="2" id="KW-0472">Membrane</keyword>
<dbReference type="RefSeq" id="WP_181616372.1">
    <property type="nucleotide sequence ID" value="NZ_BAABAM010000014.1"/>
</dbReference>
<keyword evidence="2" id="KW-0812">Transmembrane</keyword>
<accession>A0A7W0CUP6</accession>
<feature type="transmembrane region" description="Helical" evidence="2">
    <location>
        <begin position="21"/>
        <end position="39"/>
    </location>
</feature>
<comment type="caution">
    <text evidence="3">The sequence shown here is derived from an EMBL/GenBank/DDBJ whole genome shotgun (WGS) entry which is preliminary data.</text>
</comment>
<organism evidence="3 4">
    <name type="scientific">Nonomuraea soli</name>
    <dbReference type="NCBI Taxonomy" id="1032476"/>
    <lineage>
        <taxon>Bacteria</taxon>
        <taxon>Bacillati</taxon>
        <taxon>Actinomycetota</taxon>
        <taxon>Actinomycetes</taxon>
        <taxon>Streptosporangiales</taxon>
        <taxon>Streptosporangiaceae</taxon>
        <taxon>Nonomuraea</taxon>
    </lineage>
</organism>
<dbReference type="AlphaFoldDB" id="A0A7W0CUP6"/>
<keyword evidence="2" id="KW-1133">Transmembrane helix</keyword>
<evidence type="ECO:0000313" key="3">
    <source>
        <dbReference type="EMBL" id="MBA2897688.1"/>
    </source>
</evidence>
<sequence>MAGQQRAARPAGPWRWRVAGALASVVLLGSVALGLTWLFSDPRPDSRAWLEVLSWRAGVVGMFSGTVLGGAGLVISALTLRAQKRAESQPAPTDADAVLEPESKTGASGNTPPPAQPPGPSQPATTAGKPEHASSGPSRSYGGDHIEFQGGTFHGQVIAKQVNPPAPKNPLDPAQEQKNPLADPGQEQP</sequence>
<evidence type="ECO:0000256" key="1">
    <source>
        <dbReference type="SAM" id="MobiDB-lite"/>
    </source>
</evidence>
<protein>
    <submittedName>
        <fullName evidence="3">Uncharacterized protein</fullName>
    </submittedName>
</protein>
<gene>
    <name evidence="3" type="ORF">HNR30_009090</name>
</gene>
<feature type="compositionally biased region" description="Pro residues" evidence="1">
    <location>
        <begin position="111"/>
        <end position="121"/>
    </location>
</feature>
<reference evidence="3 4" key="1">
    <citation type="submission" date="2020-07" db="EMBL/GenBank/DDBJ databases">
        <title>Genomic Encyclopedia of Type Strains, Phase IV (KMG-IV): sequencing the most valuable type-strain genomes for metagenomic binning, comparative biology and taxonomic classification.</title>
        <authorList>
            <person name="Goeker M."/>
        </authorList>
    </citation>
    <scope>NUCLEOTIDE SEQUENCE [LARGE SCALE GENOMIC DNA]</scope>
    <source>
        <strain evidence="3 4">DSM 45533</strain>
    </source>
</reference>
<keyword evidence="4" id="KW-1185">Reference proteome</keyword>
<name>A0A7W0CUP6_9ACTN</name>
<feature type="region of interest" description="Disordered" evidence="1">
    <location>
        <begin position="86"/>
        <end position="189"/>
    </location>
</feature>
<dbReference type="EMBL" id="JACDUR010000012">
    <property type="protein sequence ID" value="MBA2897688.1"/>
    <property type="molecule type" value="Genomic_DNA"/>
</dbReference>